<organism evidence="1">
    <name type="scientific">human gut metagenome</name>
    <dbReference type="NCBI Taxonomy" id="408170"/>
    <lineage>
        <taxon>unclassified sequences</taxon>
        <taxon>metagenomes</taxon>
        <taxon>organismal metagenomes</taxon>
    </lineage>
</organism>
<dbReference type="SUPFAM" id="SSF82714">
    <property type="entry name" value="Multidrug efflux transporter AcrB TolC docking domain, DN and DC subdomains"/>
    <property type="match status" value="1"/>
</dbReference>
<dbReference type="Gene3D" id="3.30.2090.10">
    <property type="entry name" value="Multidrug efflux transporter AcrB TolC docking domain, DN and DC subdomains"/>
    <property type="match status" value="1"/>
</dbReference>
<dbReference type="Pfam" id="PF00873">
    <property type="entry name" value="ACR_tran"/>
    <property type="match status" value="1"/>
</dbReference>
<dbReference type="InterPro" id="IPR001036">
    <property type="entry name" value="Acrflvin-R"/>
</dbReference>
<accession>W1XX50</accession>
<feature type="non-terminal residue" evidence="1">
    <location>
        <position position="1"/>
    </location>
</feature>
<dbReference type="GO" id="GO:0005886">
    <property type="term" value="C:plasma membrane"/>
    <property type="evidence" value="ECO:0007669"/>
    <property type="project" value="TreeGrafter"/>
</dbReference>
<dbReference type="InterPro" id="IPR027463">
    <property type="entry name" value="AcrB_DN_DC_subdom"/>
</dbReference>
<name>W1XX50_9ZZZZ</name>
<proteinExistence type="predicted"/>
<protein>
    <submittedName>
        <fullName evidence="1">Transporter, hydrophobe/amphiphile efflux-1 (HAE1) family</fullName>
    </submittedName>
</protein>
<comment type="caution">
    <text evidence="1">The sequence shown here is derived from an EMBL/GenBank/DDBJ whole genome shotgun (WGS) entry which is preliminary data.</text>
</comment>
<evidence type="ECO:0000313" key="1">
    <source>
        <dbReference type="EMBL" id="ETJ34807.1"/>
    </source>
</evidence>
<reference evidence="1" key="1">
    <citation type="submission" date="2013-12" db="EMBL/GenBank/DDBJ databases">
        <title>A Varibaculum cambriense genome reconstructed from a premature infant gut community with otherwise low bacterial novelty that shifts toward anaerobic metabolism during the third week of life.</title>
        <authorList>
            <person name="Brown C.T."/>
            <person name="Sharon I."/>
            <person name="Thomas B.C."/>
            <person name="Castelle C.J."/>
            <person name="Morowitz M.J."/>
            <person name="Banfield J.F."/>
        </authorList>
    </citation>
    <scope>NUCLEOTIDE SEQUENCE</scope>
</reference>
<dbReference type="PANTHER" id="PTHR32063:SF11">
    <property type="entry name" value="CATION OR DRUG EFFLUX SYSTEM PROTEIN"/>
    <property type="match status" value="1"/>
</dbReference>
<gene>
    <name evidence="1" type="ORF">Q604_UNBC10779G0001</name>
</gene>
<dbReference type="GO" id="GO:0042910">
    <property type="term" value="F:xenobiotic transmembrane transporter activity"/>
    <property type="evidence" value="ECO:0007669"/>
    <property type="project" value="TreeGrafter"/>
</dbReference>
<feature type="non-terminal residue" evidence="1">
    <location>
        <position position="79"/>
    </location>
</feature>
<sequence length="79" mass="8401">WLDPAKMQKLGVTISEVTAAIKGQNLQAAAGTVGKNPTNGEQAFQYPIKIDGRLVTPEQFGNIAIKSTNGKVLHQIGRA</sequence>
<dbReference type="PANTHER" id="PTHR32063">
    <property type="match status" value="1"/>
</dbReference>
<dbReference type="AlphaFoldDB" id="W1XX50"/>
<dbReference type="EMBL" id="AZMM01010779">
    <property type="protein sequence ID" value="ETJ34807.1"/>
    <property type="molecule type" value="Genomic_DNA"/>
</dbReference>